<evidence type="ECO:0000256" key="4">
    <source>
        <dbReference type="ARBA" id="ARBA00022692"/>
    </source>
</evidence>
<name>A0ABT9YI62_9BACI</name>
<proteinExistence type="inferred from homology"/>
<dbReference type="PANTHER" id="PTHR30193">
    <property type="entry name" value="ABC TRANSPORTER PERMEASE PROTEIN"/>
    <property type="match status" value="1"/>
</dbReference>
<evidence type="ECO:0000259" key="8">
    <source>
        <dbReference type="PROSITE" id="PS50928"/>
    </source>
</evidence>
<dbReference type="Pfam" id="PF00528">
    <property type="entry name" value="BPD_transp_1"/>
    <property type="match status" value="1"/>
</dbReference>
<dbReference type="RefSeq" id="WP_306982926.1">
    <property type="nucleotide sequence ID" value="NZ_JAUSUA010000003.1"/>
</dbReference>
<dbReference type="PANTHER" id="PTHR30193:SF37">
    <property type="entry name" value="INNER MEMBRANE ABC TRANSPORTER PERMEASE PROTEIN YCJO"/>
    <property type="match status" value="1"/>
</dbReference>
<evidence type="ECO:0000256" key="5">
    <source>
        <dbReference type="ARBA" id="ARBA00022989"/>
    </source>
</evidence>
<keyword evidence="10" id="KW-1185">Reference proteome</keyword>
<accession>A0ABT9YI62</accession>
<evidence type="ECO:0000256" key="1">
    <source>
        <dbReference type="ARBA" id="ARBA00004651"/>
    </source>
</evidence>
<keyword evidence="5 7" id="KW-1133">Transmembrane helix</keyword>
<dbReference type="SUPFAM" id="SSF161098">
    <property type="entry name" value="MetI-like"/>
    <property type="match status" value="1"/>
</dbReference>
<feature type="domain" description="ABC transmembrane type-1" evidence="8">
    <location>
        <begin position="69"/>
        <end position="286"/>
    </location>
</feature>
<dbReference type="InterPro" id="IPR035906">
    <property type="entry name" value="MetI-like_sf"/>
</dbReference>
<dbReference type="InterPro" id="IPR051393">
    <property type="entry name" value="ABC_transporter_permease"/>
</dbReference>
<dbReference type="PROSITE" id="PS50928">
    <property type="entry name" value="ABC_TM1"/>
    <property type="match status" value="1"/>
</dbReference>
<protein>
    <submittedName>
        <fullName evidence="9">Multiple sugar transport system permease protein</fullName>
    </submittedName>
</protein>
<keyword evidence="4 7" id="KW-0812">Transmembrane</keyword>
<feature type="transmembrane region" description="Helical" evidence="7">
    <location>
        <begin position="156"/>
        <end position="179"/>
    </location>
</feature>
<evidence type="ECO:0000256" key="2">
    <source>
        <dbReference type="ARBA" id="ARBA00022448"/>
    </source>
</evidence>
<feature type="transmembrane region" description="Helical" evidence="7">
    <location>
        <begin position="73"/>
        <end position="95"/>
    </location>
</feature>
<feature type="transmembrane region" description="Helical" evidence="7">
    <location>
        <begin position="265"/>
        <end position="290"/>
    </location>
</feature>
<comment type="subcellular location">
    <subcellularLocation>
        <location evidence="1 7">Cell membrane</location>
        <topology evidence="1 7">Multi-pass membrane protein</topology>
    </subcellularLocation>
</comment>
<feature type="transmembrane region" description="Helical" evidence="7">
    <location>
        <begin position="211"/>
        <end position="231"/>
    </location>
</feature>
<comment type="similarity">
    <text evidence="7">Belongs to the binding-protein-dependent transport system permease family.</text>
</comment>
<keyword evidence="2 7" id="KW-0813">Transport</keyword>
<dbReference type="Gene3D" id="1.10.3720.10">
    <property type="entry name" value="MetI-like"/>
    <property type="match status" value="1"/>
</dbReference>
<keyword evidence="6 7" id="KW-0472">Membrane</keyword>
<sequence length="303" mass="34250">MFANRINKGNYGYFFIAPFFIVFILFGLYPILYSFYLSLTNWDGLNPPEFIGLANYSRAFLDPLFLQSLFNTFFIWIVSVIPQLTISLILAVVLTNRFLRGKDFFRAVYFFPNIVTAASLGLLISLMFDWQTGSVNQLLMSVGLIDSAVDWKNNPLFMQILVSSILFFQYFGYSMLIYIAGLQGISPDYAEAARVDGASKTQIFLKITVPLLRPIIIFQVITSLIGGVQIFDQPYMLTEGSGSPDHATLTSVMYLYRTAFEQGRFGYGATIAFCLFLIIVTLSVISYLIARDRSSGKISKEER</sequence>
<dbReference type="SUPFAM" id="SSF160964">
    <property type="entry name" value="MalF N-terminal region-like"/>
    <property type="match status" value="1"/>
</dbReference>
<dbReference type="CDD" id="cd06261">
    <property type="entry name" value="TM_PBP2"/>
    <property type="match status" value="1"/>
</dbReference>
<evidence type="ECO:0000256" key="6">
    <source>
        <dbReference type="ARBA" id="ARBA00023136"/>
    </source>
</evidence>
<organism evidence="9 10">
    <name type="scientific">Alkalicoccobacillus murimartini</name>
    <dbReference type="NCBI Taxonomy" id="171685"/>
    <lineage>
        <taxon>Bacteria</taxon>
        <taxon>Bacillati</taxon>
        <taxon>Bacillota</taxon>
        <taxon>Bacilli</taxon>
        <taxon>Bacillales</taxon>
        <taxon>Bacillaceae</taxon>
        <taxon>Alkalicoccobacillus</taxon>
    </lineage>
</organism>
<evidence type="ECO:0000256" key="7">
    <source>
        <dbReference type="RuleBase" id="RU363032"/>
    </source>
</evidence>
<comment type="caution">
    <text evidence="9">The sequence shown here is derived from an EMBL/GenBank/DDBJ whole genome shotgun (WGS) entry which is preliminary data.</text>
</comment>
<dbReference type="InterPro" id="IPR000515">
    <property type="entry name" value="MetI-like"/>
</dbReference>
<evidence type="ECO:0000313" key="9">
    <source>
        <dbReference type="EMBL" id="MDQ0207544.1"/>
    </source>
</evidence>
<dbReference type="EMBL" id="JAUSUA010000003">
    <property type="protein sequence ID" value="MDQ0207544.1"/>
    <property type="molecule type" value="Genomic_DNA"/>
</dbReference>
<keyword evidence="3" id="KW-1003">Cell membrane</keyword>
<evidence type="ECO:0000256" key="3">
    <source>
        <dbReference type="ARBA" id="ARBA00022475"/>
    </source>
</evidence>
<feature type="transmembrane region" description="Helical" evidence="7">
    <location>
        <begin position="107"/>
        <end position="128"/>
    </location>
</feature>
<reference evidence="9 10" key="1">
    <citation type="submission" date="2023-07" db="EMBL/GenBank/DDBJ databases">
        <title>Genomic Encyclopedia of Type Strains, Phase IV (KMG-IV): sequencing the most valuable type-strain genomes for metagenomic binning, comparative biology and taxonomic classification.</title>
        <authorList>
            <person name="Goeker M."/>
        </authorList>
    </citation>
    <scope>NUCLEOTIDE SEQUENCE [LARGE SCALE GENOMIC DNA]</scope>
    <source>
        <strain evidence="9 10">DSM 19154</strain>
    </source>
</reference>
<dbReference type="Proteomes" id="UP001225034">
    <property type="component" value="Unassembled WGS sequence"/>
</dbReference>
<keyword evidence="9" id="KW-0762">Sugar transport</keyword>
<feature type="transmembrane region" description="Helical" evidence="7">
    <location>
        <begin position="12"/>
        <end position="36"/>
    </location>
</feature>
<gene>
    <name evidence="9" type="ORF">J2S05_002345</name>
</gene>
<evidence type="ECO:0000313" key="10">
    <source>
        <dbReference type="Proteomes" id="UP001225034"/>
    </source>
</evidence>